<reference evidence="3 4" key="1">
    <citation type="journal article" date="2020" name="Front. Microbiol.">
        <title>Single-cell genomics of novel Actinobacteria with the Wood-Ljungdahl pathway discovered in a serpentinizing system.</title>
        <authorList>
            <person name="Merino N."/>
            <person name="Kawai M."/>
            <person name="Boyd E.S."/>
            <person name="Colman D.R."/>
            <person name="McGlynn S.E."/>
            <person name="Nealson K.H."/>
            <person name="Kurokawa K."/>
            <person name="Hongoh Y."/>
        </authorList>
    </citation>
    <scope>NUCLEOTIDE SEQUENCE [LARGE SCALE GENOMIC DNA]</scope>
    <source>
        <strain evidence="3 4">S09_30</strain>
    </source>
</reference>
<dbReference type="InterPro" id="IPR047650">
    <property type="entry name" value="Transpos_IS110"/>
</dbReference>
<feature type="domain" description="Transposase IS110-like N-terminal" evidence="1">
    <location>
        <begin position="9"/>
        <end position="156"/>
    </location>
</feature>
<dbReference type="PANTHER" id="PTHR33055">
    <property type="entry name" value="TRANSPOSASE FOR INSERTION SEQUENCE ELEMENT IS1111A"/>
    <property type="match status" value="1"/>
</dbReference>
<accession>A0A6V8NQL6</accession>
<evidence type="ECO:0000313" key="4">
    <source>
        <dbReference type="Proteomes" id="UP000585609"/>
    </source>
</evidence>
<dbReference type="Proteomes" id="UP000585609">
    <property type="component" value="Unassembled WGS sequence"/>
</dbReference>
<evidence type="ECO:0000259" key="2">
    <source>
        <dbReference type="Pfam" id="PF02371"/>
    </source>
</evidence>
<dbReference type="AlphaFoldDB" id="A0A6V8NQL6"/>
<organism evidence="3 4">
    <name type="scientific">Candidatus Hakubella thermalkaliphila</name>
    <dbReference type="NCBI Taxonomy" id="2754717"/>
    <lineage>
        <taxon>Bacteria</taxon>
        <taxon>Bacillati</taxon>
        <taxon>Actinomycetota</taxon>
        <taxon>Actinomycetota incertae sedis</taxon>
        <taxon>Candidatus Hakubellales</taxon>
        <taxon>Candidatus Hakubellaceae</taxon>
        <taxon>Candidatus Hakubella</taxon>
    </lineage>
</organism>
<proteinExistence type="predicted"/>
<dbReference type="EMBL" id="BLRW01000005">
    <property type="protein sequence ID" value="GFP22612.1"/>
    <property type="molecule type" value="Genomic_DNA"/>
</dbReference>
<dbReference type="PANTHER" id="PTHR33055:SF15">
    <property type="entry name" value="TRANSPOSASE-RELATED"/>
    <property type="match status" value="1"/>
</dbReference>
<dbReference type="NCBIfam" id="NF033542">
    <property type="entry name" value="transpos_IS110"/>
    <property type="match status" value="1"/>
</dbReference>
<dbReference type="Pfam" id="PF01548">
    <property type="entry name" value="DEDD_Tnp_IS110"/>
    <property type="match status" value="1"/>
</dbReference>
<dbReference type="InterPro" id="IPR003346">
    <property type="entry name" value="Transposase_20"/>
</dbReference>
<protein>
    <submittedName>
        <fullName evidence="3">Uncharacterized protein</fullName>
    </submittedName>
</protein>
<comment type="caution">
    <text evidence="3">The sequence shown here is derived from an EMBL/GenBank/DDBJ whole genome shotgun (WGS) entry which is preliminary data.</text>
</comment>
<gene>
    <name evidence="3" type="ORF">HKBW3S09_00080</name>
</gene>
<name>A0A6V8NQL6_9ACTN</name>
<dbReference type="InterPro" id="IPR002525">
    <property type="entry name" value="Transp_IS110-like_N"/>
</dbReference>
<feature type="domain" description="Transposase IS116/IS110/IS902 C-terminal" evidence="2">
    <location>
        <begin position="253"/>
        <end position="330"/>
    </location>
</feature>
<evidence type="ECO:0000259" key="1">
    <source>
        <dbReference type="Pfam" id="PF01548"/>
    </source>
</evidence>
<dbReference type="GO" id="GO:0003677">
    <property type="term" value="F:DNA binding"/>
    <property type="evidence" value="ECO:0007669"/>
    <property type="project" value="InterPro"/>
</dbReference>
<sequence>MQVIHATCAGIDVHKREVKVCLVTGDAQGKRTQEVRTFGTMTKELLMMRDWLQDHNCRVVAMESTGVYWKPIFNLLEGDFEVLLVNPTHIKHVPGRKTDIKDCEWIAQLLEHGLLRGSFIPPMAIRDLRDLTRYRRQLVNDRTSEVNRLQKVLETANIKLASVATDVMGKSGRAILKALLAGVDDPKQLAELSRGRLRNKKDELELALQGLFRPHHALLLTRILAHIEFLEESITECEAEIKVMCCPFAKEIELLDTEPGVDKRSAQDMVAEIGVEMGQFPSHKHLCSWGGISPGNNESGGKRRNGRTTKGNKWLKAILVECGHAAGRTKDTYLGWQYARLASRKGKKRAAVAVGHSILEGAYFIIRDKVPHRELGVNYLNEINKKHIIRHHVRRLESLGLKVDIQGLPLVA</sequence>
<dbReference type="Pfam" id="PF02371">
    <property type="entry name" value="Transposase_20"/>
    <property type="match status" value="1"/>
</dbReference>
<evidence type="ECO:0000313" key="3">
    <source>
        <dbReference type="EMBL" id="GFP22612.1"/>
    </source>
</evidence>
<dbReference type="GO" id="GO:0006313">
    <property type="term" value="P:DNA transposition"/>
    <property type="evidence" value="ECO:0007669"/>
    <property type="project" value="InterPro"/>
</dbReference>
<dbReference type="GO" id="GO:0004803">
    <property type="term" value="F:transposase activity"/>
    <property type="evidence" value="ECO:0007669"/>
    <property type="project" value="InterPro"/>
</dbReference>